<dbReference type="VEuPathDB" id="FungiDB:YALI1_B08374g"/>
<dbReference type="RefSeq" id="XP_068138106.1">
    <property type="nucleotide sequence ID" value="XM_068282005.1"/>
</dbReference>
<organism evidence="2 3">
    <name type="scientific">Yarrowia lipolytica</name>
    <name type="common">Candida lipolytica</name>
    <dbReference type="NCBI Taxonomy" id="4952"/>
    <lineage>
        <taxon>Eukaryota</taxon>
        <taxon>Fungi</taxon>
        <taxon>Dikarya</taxon>
        <taxon>Ascomycota</taxon>
        <taxon>Saccharomycotina</taxon>
        <taxon>Dipodascomycetes</taxon>
        <taxon>Dipodascales</taxon>
        <taxon>Dipodascales incertae sedis</taxon>
        <taxon>Yarrowia</taxon>
    </lineage>
</organism>
<protein>
    <submittedName>
        <fullName evidence="2">Uncharacterized protein</fullName>
    </submittedName>
</protein>
<accession>A0A1D8N6Q5</accession>
<dbReference type="AlphaFoldDB" id="A0A1D8N6Q5"/>
<dbReference type="Proteomes" id="UP000182444">
    <property type="component" value="Chromosome 1B"/>
</dbReference>
<gene>
    <name evidence="2" type="ORF">YALI1_B08374g</name>
</gene>
<name>A0A1D8N6Q5_YARLL</name>
<reference evidence="2 3" key="1">
    <citation type="journal article" date="2016" name="PLoS ONE">
        <title>Sequence Assembly of Yarrowia lipolytica Strain W29/CLIB89 Shows Transposable Element Diversity.</title>
        <authorList>
            <person name="Magnan C."/>
            <person name="Yu J."/>
            <person name="Chang I."/>
            <person name="Jahn E."/>
            <person name="Kanomata Y."/>
            <person name="Wu J."/>
            <person name="Zeller M."/>
            <person name="Oakes M."/>
            <person name="Baldi P."/>
            <person name="Sandmeyer S."/>
        </authorList>
    </citation>
    <scope>NUCLEOTIDE SEQUENCE [LARGE SCALE GENOMIC DNA]</scope>
    <source>
        <strain evidence="3">CLIB89(W29)</strain>
    </source>
</reference>
<feature type="region of interest" description="Disordered" evidence="1">
    <location>
        <begin position="35"/>
        <end position="56"/>
    </location>
</feature>
<evidence type="ECO:0000256" key="1">
    <source>
        <dbReference type="SAM" id="MobiDB-lite"/>
    </source>
</evidence>
<dbReference type="EMBL" id="CP017554">
    <property type="protein sequence ID" value="AOW01305.1"/>
    <property type="molecule type" value="Genomic_DNA"/>
</dbReference>
<proteinExistence type="predicted"/>
<evidence type="ECO:0000313" key="2">
    <source>
        <dbReference type="EMBL" id="AOW01305.1"/>
    </source>
</evidence>
<sequence>MSSCSCSSPLTSTVRAISAQDDDLFGLVLLTGLRSRSSSGPRMPPPSTSPNDDRSRLLTVVNDPESNMHSHGLAIQLRIQSHHVVNHLFVCTGRIMGANVYLGYPVVLFCPTHLSISAREQTLRIPRVLNDARAETCPYW</sequence>
<evidence type="ECO:0000313" key="3">
    <source>
        <dbReference type="Proteomes" id="UP000182444"/>
    </source>
</evidence>
<dbReference type="GeneID" id="94582663"/>